<accession>A0A0E0IQQ8</accession>
<protein>
    <submittedName>
        <fullName evidence="1">Uncharacterized protein</fullName>
    </submittedName>
</protein>
<dbReference type="Proteomes" id="UP000006591">
    <property type="component" value="Chromosome 10"/>
</dbReference>
<name>A0A0E0IQQ8_ORYNI</name>
<reference evidence="1" key="2">
    <citation type="submission" date="2018-04" db="EMBL/GenBank/DDBJ databases">
        <title>OnivRS2 (Oryza nivara Reference Sequence Version 2).</title>
        <authorList>
            <person name="Zhang J."/>
            <person name="Kudrna D."/>
            <person name="Lee S."/>
            <person name="Talag J."/>
            <person name="Rajasekar S."/>
            <person name="Welchert J."/>
            <person name="Hsing Y.-I."/>
            <person name="Wing R.A."/>
        </authorList>
    </citation>
    <scope>NUCLEOTIDE SEQUENCE [LARGE SCALE GENOMIC DNA]</scope>
</reference>
<dbReference type="OMA" id="IGERMIM"/>
<keyword evidence="2" id="KW-1185">Reference proteome</keyword>
<evidence type="ECO:0000313" key="2">
    <source>
        <dbReference type="Proteomes" id="UP000006591"/>
    </source>
</evidence>
<organism evidence="1">
    <name type="scientific">Oryza nivara</name>
    <name type="common">Indian wild rice</name>
    <name type="synonym">Oryza sativa f. spontanea</name>
    <dbReference type="NCBI Taxonomy" id="4536"/>
    <lineage>
        <taxon>Eukaryota</taxon>
        <taxon>Viridiplantae</taxon>
        <taxon>Streptophyta</taxon>
        <taxon>Embryophyta</taxon>
        <taxon>Tracheophyta</taxon>
        <taxon>Spermatophyta</taxon>
        <taxon>Magnoliopsida</taxon>
        <taxon>Liliopsida</taxon>
        <taxon>Poales</taxon>
        <taxon>Poaceae</taxon>
        <taxon>BOP clade</taxon>
        <taxon>Oryzoideae</taxon>
        <taxon>Oryzeae</taxon>
        <taxon>Oryzinae</taxon>
        <taxon>Oryza</taxon>
    </lineage>
</organism>
<dbReference type="Gramene" id="ONIVA10G05700.1">
    <property type="protein sequence ID" value="ONIVA10G05700.1"/>
    <property type="gene ID" value="ONIVA10G05700"/>
</dbReference>
<reference evidence="1" key="1">
    <citation type="submission" date="2015-04" db="UniProtKB">
        <authorList>
            <consortium name="EnsemblPlants"/>
        </authorList>
    </citation>
    <scope>IDENTIFICATION</scope>
    <source>
        <strain evidence="1">SL10</strain>
    </source>
</reference>
<sequence>MKPAKTDDDNWDLRRYDCLDLVMYHIMEENLPNKMLDKLTRLYMSKSVTSQLYLKQQLYGLQIQEESDLRKHVDIFNRLLVKAKHDNEVETSKGKEKRTMNIMKDGKAVMIGERMIMFAQAISYMEDGYVSVAVHDPEGGEPSVGSSGGSA</sequence>
<evidence type="ECO:0000313" key="1">
    <source>
        <dbReference type="EnsemblPlants" id="ONIVA10G05700.1"/>
    </source>
</evidence>
<dbReference type="AlphaFoldDB" id="A0A0E0IQQ8"/>
<dbReference type="HOGENOM" id="CLU_145695_0_0_1"/>
<dbReference type="EnsemblPlants" id="ONIVA10G05700.1">
    <property type="protein sequence ID" value="ONIVA10G05700.1"/>
    <property type="gene ID" value="ONIVA10G05700"/>
</dbReference>
<proteinExistence type="predicted"/>